<proteinExistence type="predicted"/>
<reference evidence="1" key="1">
    <citation type="submission" date="2018-06" db="EMBL/GenBank/DDBJ databases">
        <authorList>
            <person name="Zhirakovskaya E."/>
        </authorList>
    </citation>
    <scope>NUCLEOTIDE SEQUENCE</scope>
</reference>
<dbReference type="Pfam" id="PF11197">
    <property type="entry name" value="DUF2835"/>
    <property type="match status" value="1"/>
</dbReference>
<organism evidence="1">
    <name type="scientific">hydrothermal vent metagenome</name>
    <dbReference type="NCBI Taxonomy" id="652676"/>
    <lineage>
        <taxon>unclassified sequences</taxon>
        <taxon>metagenomes</taxon>
        <taxon>ecological metagenomes</taxon>
    </lineage>
</organism>
<dbReference type="InterPro" id="IPR021363">
    <property type="entry name" value="DUF2835"/>
</dbReference>
<accession>A0A3B1A9D5</accession>
<dbReference type="AlphaFoldDB" id="A0A3B1A9D5"/>
<sequence>MHFTINLHINKSEILKYYSGIKSVKATSTDGRRVQFPVNVLQKFIAHDGIHGMFILNYDDDFKFQDIQKIN</sequence>
<evidence type="ECO:0000313" key="1">
    <source>
        <dbReference type="EMBL" id="VAW96452.1"/>
    </source>
</evidence>
<name>A0A3B1A9D5_9ZZZZ</name>
<evidence type="ECO:0008006" key="2">
    <source>
        <dbReference type="Google" id="ProtNLM"/>
    </source>
</evidence>
<gene>
    <name evidence="1" type="ORF">MNBD_GAMMA22-1735</name>
</gene>
<protein>
    <recommendedName>
        <fullName evidence="2">DUF2835 domain-containing protein</fullName>
    </recommendedName>
</protein>
<dbReference type="EMBL" id="UOFS01000027">
    <property type="protein sequence ID" value="VAW96452.1"/>
    <property type="molecule type" value="Genomic_DNA"/>
</dbReference>